<dbReference type="CDD" id="cd00067">
    <property type="entry name" value="GAL4"/>
    <property type="match status" value="1"/>
</dbReference>
<sequence length="997" mass="108318">MDHQNSSHQPLLQNQQNQYHQQQHVTMAEQSQALGHSQAYNGHGHLHQQQQQQLSSSMDMQLQADVTGNPVYMSTSVASIAPSLQQPQNQQPQEMVAVQSSLVQDAIPSGFMGMDPVSLGLDLNEGLKLKGGPATTSSSATSVSPPTSATINNVEIVPMQAQQLHFNLHNNQHQLHQMHQAQQIHQLHHAPHNGAPGVIYSEYPNSSSSTNSNPANTGHSRYSSNSNPISSDNISSQSYVHTHMQPDIGMGAAGGSTGSSNAALQGIGDHFYPTSGISDPQSQSQVQPQAQSQSDNTGFAYQHIAAPNAHHHHHQQPPSLLQSHEIMLPSVNMTSQAEAAGSAPSETSTSETKSSADANPKNSNGGAPQAISAACLACRAKHLKCNGQMPCRRCTANESECVYIASRRGYKGPKAKTSANNPNKRRAESELEESPSLSTTAITTTTADASSCPMLMGHTPGVSGTNTAKHVASSSASASNSDPPGSGTGHSSPFSSSVAPLAENSQLVRTYDTSHLLLSPTSAAAAAAAMVSTQTPLSLISDRCLDSFYHHFFAAHPFVLPKTHLLRIAKDGQINHLLAAIRYIGSLFINVGTAGAIFYDEAFEMCYSSATPKDGFLVQAMVLLILGLDGNCQRQQSRKMLLDVEKIALDINLHTRPFATMYGRGIPVLEESWRRTWWDLYVIDGMFAGVHRETNFALYDVPADVALPCEEDKYINETIPTPMYLQDLEDADFSGEDREFSSFAYRIASGRILGKMMRTPEFFGPDDENIDRIETLLTNWRLHLPPSKKSSLNKDLELDEMMFQATMMNRTISIMLHQPFSQLDSSVTRNVNSCAAHQPIVSGDDFNSHTRHTISSANDISKMITHRVSLLSHSHFFICVITHSSIIHLSKWALYFVPYNDDDLRQQIRLHIGALNKLSSVWKAASTACGQVRGVAQEIYRGKKAQAEMPGFWEGLTADQVITSMANDESMMSEIDALTSAPVIVDSTFASVNSSGQ</sequence>
<organism evidence="5 6">
    <name type="scientific">Ceratocystis fimbriata CBS 114723</name>
    <dbReference type="NCBI Taxonomy" id="1035309"/>
    <lineage>
        <taxon>Eukaryota</taxon>
        <taxon>Fungi</taxon>
        <taxon>Dikarya</taxon>
        <taxon>Ascomycota</taxon>
        <taxon>Pezizomycotina</taxon>
        <taxon>Sordariomycetes</taxon>
        <taxon>Hypocreomycetidae</taxon>
        <taxon>Microascales</taxon>
        <taxon>Ceratocystidaceae</taxon>
        <taxon>Ceratocystis</taxon>
    </lineage>
</organism>
<dbReference type="CDD" id="cd12148">
    <property type="entry name" value="fungal_TF_MHR"/>
    <property type="match status" value="1"/>
</dbReference>
<dbReference type="GO" id="GO:0003677">
    <property type="term" value="F:DNA binding"/>
    <property type="evidence" value="ECO:0007669"/>
    <property type="project" value="InterPro"/>
</dbReference>
<reference evidence="5 6" key="1">
    <citation type="journal article" date="2013" name="Fungal Biol.">
        <title>Analysis of microsatellite markers in the genome of the plant pathogen Ceratocystis fimbriata.</title>
        <authorList>
            <person name="Simpson M.C."/>
            <person name="Wilken P.M."/>
            <person name="Coetzee M.P."/>
            <person name="Wingfield M.J."/>
            <person name="Wingfield B.D."/>
        </authorList>
    </citation>
    <scope>NUCLEOTIDE SEQUENCE [LARGE SCALE GENOMIC DNA]</scope>
    <source>
        <strain evidence="5 6">CBS 114723</strain>
    </source>
</reference>
<feature type="compositionally biased region" description="Low complexity" evidence="3">
    <location>
        <begin position="337"/>
        <end position="358"/>
    </location>
</feature>
<protein>
    <recommendedName>
        <fullName evidence="4">Zn(2)-C6 fungal-type domain-containing protein</fullName>
    </recommendedName>
</protein>
<feature type="compositionally biased region" description="Low complexity" evidence="3">
    <location>
        <begin position="472"/>
        <end position="497"/>
    </location>
</feature>
<dbReference type="AlphaFoldDB" id="A0A2C5X5C6"/>
<dbReference type="GO" id="GO:0008270">
    <property type="term" value="F:zinc ion binding"/>
    <property type="evidence" value="ECO:0007669"/>
    <property type="project" value="InterPro"/>
</dbReference>
<evidence type="ECO:0000256" key="2">
    <source>
        <dbReference type="ARBA" id="ARBA00023242"/>
    </source>
</evidence>
<gene>
    <name evidence="5" type="ORF">CFIMG_005121RA</name>
</gene>
<feature type="region of interest" description="Disordered" evidence="3">
    <location>
        <begin position="1"/>
        <end position="30"/>
    </location>
</feature>
<feature type="compositionally biased region" description="Low complexity" evidence="3">
    <location>
        <begin position="1"/>
        <end position="24"/>
    </location>
</feature>
<dbReference type="InterPro" id="IPR007219">
    <property type="entry name" value="XnlR_reg_dom"/>
</dbReference>
<accession>A0A2C5X5C6</accession>
<comment type="caution">
    <text evidence="5">The sequence shown here is derived from an EMBL/GenBank/DDBJ whole genome shotgun (WGS) entry which is preliminary data.</text>
</comment>
<feature type="region of interest" description="Disordered" evidence="3">
    <location>
        <begin position="335"/>
        <end position="367"/>
    </location>
</feature>
<keyword evidence="6" id="KW-1185">Reference proteome</keyword>
<dbReference type="PANTHER" id="PTHR47431">
    <property type="entry name" value="ZN(II)2CYS6 TRANSCRIPTION FACTOR (EUROFUNG)-RELATED"/>
    <property type="match status" value="1"/>
</dbReference>
<proteinExistence type="predicted"/>
<feature type="region of interest" description="Disordered" evidence="3">
    <location>
        <begin position="412"/>
        <end position="498"/>
    </location>
</feature>
<feature type="region of interest" description="Disordered" evidence="3">
    <location>
        <begin position="186"/>
        <end position="296"/>
    </location>
</feature>
<feature type="domain" description="Zn(2)-C6 fungal-type" evidence="4">
    <location>
        <begin position="374"/>
        <end position="403"/>
    </location>
</feature>
<evidence type="ECO:0000256" key="3">
    <source>
        <dbReference type="SAM" id="MobiDB-lite"/>
    </source>
</evidence>
<dbReference type="Pfam" id="PF00172">
    <property type="entry name" value="Zn_clus"/>
    <property type="match status" value="1"/>
</dbReference>
<feature type="compositionally biased region" description="Low complexity" evidence="3">
    <location>
        <begin position="434"/>
        <end position="451"/>
    </location>
</feature>
<evidence type="ECO:0000313" key="6">
    <source>
        <dbReference type="Proteomes" id="UP000222788"/>
    </source>
</evidence>
<dbReference type="PROSITE" id="PS00463">
    <property type="entry name" value="ZN2_CY6_FUNGAL_1"/>
    <property type="match status" value="1"/>
</dbReference>
<dbReference type="GO" id="GO:0000981">
    <property type="term" value="F:DNA-binding transcription factor activity, RNA polymerase II-specific"/>
    <property type="evidence" value="ECO:0007669"/>
    <property type="project" value="InterPro"/>
</dbReference>
<dbReference type="SMART" id="SM00066">
    <property type="entry name" value="GAL4"/>
    <property type="match status" value="1"/>
</dbReference>
<evidence type="ECO:0000256" key="1">
    <source>
        <dbReference type="ARBA" id="ARBA00022723"/>
    </source>
</evidence>
<feature type="compositionally biased region" description="Low complexity" evidence="3">
    <location>
        <begin position="204"/>
        <end position="238"/>
    </location>
</feature>
<dbReference type="STRING" id="1035309.A0A2C5X5C6"/>
<dbReference type="PANTHER" id="PTHR47431:SF1">
    <property type="entry name" value="ZN(II)2CYS6 TRANSCRIPTION FACTOR (EUROFUNG)"/>
    <property type="match status" value="1"/>
</dbReference>
<dbReference type="PROSITE" id="PS50048">
    <property type="entry name" value="ZN2_CY6_FUNGAL_2"/>
    <property type="match status" value="1"/>
</dbReference>
<keyword evidence="2" id="KW-0539">Nucleus</keyword>
<dbReference type="InterPro" id="IPR001138">
    <property type="entry name" value="Zn2Cys6_DnaBD"/>
</dbReference>
<dbReference type="InterPro" id="IPR036864">
    <property type="entry name" value="Zn2-C6_fun-type_DNA-bd_sf"/>
</dbReference>
<dbReference type="OrthoDB" id="5367487at2759"/>
<dbReference type="GO" id="GO:0006351">
    <property type="term" value="P:DNA-templated transcription"/>
    <property type="evidence" value="ECO:0007669"/>
    <property type="project" value="InterPro"/>
</dbReference>
<name>A0A2C5X5C6_9PEZI</name>
<dbReference type="Pfam" id="PF04082">
    <property type="entry name" value="Fungal_trans"/>
    <property type="match status" value="1"/>
</dbReference>
<evidence type="ECO:0000259" key="4">
    <source>
        <dbReference type="PROSITE" id="PS50048"/>
    </source>
</evidence>
<reference evidence="5 6" key="2">
    <citation type="journal article" date="2013" name="IMA Fungus">
        <title>IMA Genome-F 1: Ceratocystis fimbriata: Draft nuclear genome sequence for the plant pathogen, Ceratocystis fimbriata.</title>
        <authorList>
            <person name="Wilken P.M."/>
            <person name="Steenkamp E.T."/>
            <person name="Wingfield M.J."/>
            <person name="de Beer Z.W."/>
            <person name="Wingfield B.D."/>
        </authorList>
    </citation>
    <scope>NUCLEOTIDE SEQUENCE [LARGE SCALE GENOMIC DNA]</scope>
    <source>
        <strain evidence="5 6">CBS 114723</strain>
    </source>
</reference>
<keyword evidence="1" id="KW-0479">Metal-binding</keyword>
<dbReference type="EMBL" id="APWK03000043">
    <property type="protein sequence ID" value="PHH53467.1"/>
    <property type="molecule type" value="Genomic_DNA"/>
</dbReference>
<dbReference type="Gene3D" id="4.10.240.10">
    <property type="entry name" value="Zn(2)-C6 fungal-type DNA-binding domain"/>
    <property type="match status" value="1"/>
</dbReference>
<feature type="compositionally biased region" description="Low complexity" evidence="3">
    <location>
        <begin position="278"/>
        <end position="295"/>
    </location>
</feature>
<evidence type="ECO:0000313" key="5">
    <source>
        <dbReference type="EMBL" id="PHH53467.1"/>
    </source>
</evidence>
<dbReference type="SUPFAM" id="SSF57701">
    <property type="entry name" value="Zn2/Cys6 DNA-binding domain"/>
    <property type="match status" value="1"/>
</dbReference>
<dbReference type="Proteomes" id="UP000222788">
    <property type="component" value="Unassembled WGS sequence"/>
</dbReference>